<dbReference type="AlphaFoldDB" id="A0A8D4VMR4"/>
<dbReference type="SMART" id="SM01034">
    <property type="entry name" value="BLUF"/>
    <property type="match status" value="1"/>
</dbReference>
<feature type="domain" description="PAC" evidence="4">
    <location>
        <begin position="489"/>
        <end position="539"/>
    </location>
</feature>
<dbReference type="CDD" id="cd01948">
    <property type="entry name" value="EAL"/>
    <property type="match status" value="1"/>
</dbReference>
<protein>
    <submittedName>
        <fullName evidence="8">Uncharacterized protein</fullName>
    </submittedName>
</protein>
<dbReference type="InterPro" id="IPR007024">
    <property type="entry name" value="BLUF_domain"/>
</dbReference>
<dbReference type="Pfam" id="PF00990">
    <property type="entry name" value="GGDEF"/>
    <property type="match status" value="1"/>
</dbReference>
<dbReference type="PROSITE" id="PS50925">
    <property type="entry name" value="BLUF"/>
    <property type="match status" value="1"/>
</dbReference>
<dbReference type="SMART" id="SM00086">
    <property type="entry name" value="PAC"/>
    <property type="match status" value="1"/>
</dbReference>
<dbReference type="NCBIfam" id="TIGR00229">
    <property type="entry name" value="sensory_box"/>
    <property type="match status" value="1"/>
</dbReference>
<dbReference type="InterPro" id="IPR000014">
    <property type="entry name" value="PAS"/>
</dbReference>
<comment type="cofactor">
    <cofactor evidence="1">
        <name>Mg(2+)</name>
        <dbReference type="ChEBI" id="CHEBI:18420"/>
    </cofactor>
</comment>
<dbReference type="GO" id="GO:0006355">
    <property type="term" value="P:regulation of DNA-templated transcription"/>
    <property type="evidence" value="ECO:0007669"/>
    <property type="project" value="InterPro"/>
</dbReference>
<dbReference type="PANTHER" id="PTHR44757:SF2">
    <property type="entry name" value="BIOFILM ARCHITECTURE MAINTENANCE PROTEIN MBAA"/>
    <property type="match status" value="1"/>
</dbReference>
<dbReference type="SMART" id="SM00091">
    <property type="entry name" value="PAS"/>
    <property type="match status" value="1"/>
</dbReference>
<feature type="domain" description="EAL" evidence="5">
    <location>
        <begin position="713"/>
        <end position="967"/>
    </location>
</feature>
<dbReference type="CDD" id="cd06331">
    <property type="entry name" value="PBP1_AmiC-like"/>
    <property type="match status" value="1"/>
</dbReference>
<evidence type="ECO:0000256" key="1">
    <source>
        <dbReference type="ARBA" id="ARBA00001946"/>
    </source>
</evidence>
<keyword evidence="2" id="KW-0732">Signal</keyword>
<dbReference type="PROSITE" id="PS50113">
    <property type="entry name" value="PAC"/>
    <property type="match status" value="1"/>
</dbReference>
<dbReference type="CDD" id="cd00130">
    <property type="entry name" value="PAS"/>
    <property type="match status" value="1"/>
</dbReference>
<evidence type="ECO:0000259" key="5">
    <source>
        <dbReference type="PROSITE" id="PS50883"/>
    </source>
</evidence>
<feature type="domain" description="PAS" evidence="3">
    <location>
        <begin position="418"/>
        <end position="481"/>
    </location>
</feature>
<reference evidence="8" key="1">
    <citation type="submission" date="2019-06" db="EMBL/GenBank/DDBJ databases">
        <title>Complete genome sequence of Methylogaea oryzae strain JCM16910.</title>
        <authorList>
            <person name="Asakawa S."/>
        </authorList>
    </citation>
    <scope>NUCLEOTIDE SEQUENCE</scope>
    <source>
        <strain evidence="8">E10</strain>
    </source>
</reference>
<evidence type="ECO:0000259" key="7">
    <source>
        <dbReference type="PROSITE" id="PS50925"/>
    </source>
</evidence>
<dbReference type="GO" id="GO:0009882">
    <property type="term" value="F:blue light photoreceptor activity"/>
    <property type="evidence" value="ECO:0007669"/>
    <property type="project" value="InterPro"/>
</dbReference>
<evidence type="ECO:0000259" key="6">
    <source>
        <dbReference type="PROSITE" id="PS50887"/>
    </source>
</evidence>
<evidence type="ECO:0000313" key="9">
    <source>
        <dbReference type="Proteomes" id="UP000824988"/>
    </source>
</evidence>
<dbReference type="InterPro" id="IPR001610">
    <property type="entry name" value="PAC"/>
</dbReference>
<dbReference type="GO" id="GO:0071949">
    <property type="term" value="F:FAD binding"/>
    <property type="evidence" value="ECO:0007669"/>
    <property type="project" value="InterPro"/>
</dbReference>
<dbReference type="Pfam" id="PF00989">
    <property type="entry name" value="PAS"/>
    <property type="match status" value="1"/>
</dbReference>
<dbReference type="CDD" id="cd01949">
    <property type="entry name" value="GGDEF"/>
    <property type="match status" value="1"/>
</dbReference>
<sequence length="1118" mass="122876">MSDATSQSSQSIRLGLMPPLTGLVSLYGQEIVWAARIACDEINEQGGVLGRPLELIVEDDGSLPQTAVPAALRLVEEHRCAAIIGNLLSNSRIAVAGQVAETKRIPYLNFSFYEGSISGRYFFHFAALPNQQIDKMIPWMGRQYGFKMFFAGNNYEWPRGSIDAAKRVLNGLGGDVVGEEYLPIGASPEEIDVLLRQVARSGADVFVPYFAGSDQLTLLTHFTEMGLKNHMAVVMGHYDEAMVSRLPASVREGFYSSNTYFMSVPTQENRRYLARLAALPGIDGIWPKGNGVVTNFGEGAYLCVHAFAQAARAAGSVEAEALADALERIRLRGPQGDVVMDAATHHAAVNTYLARCEADGGFRIIESFGQNPPRIPERYREQAQAAKLHESPASPQVAARLAADLSAARQKVGKAQNILAHADMAIVATDARGRISEANRSACLMFGYAADELEGMLVHDLLPPHFRRKHAELFQRFVDGEETERRMASRGEVTGYRKDGTFFPLEASIAKFREEGNWSLVVTMRDITDRKKAEDELLWRATHDPLTGLPNRALIRERLASALQRSRRQKLSVALLFVDLDGFKLVNDTHGHEAGDVLLKGVAQRLMEQVRPGDTVARLAGDEFVVLCEQVEHAAAVSSLAQRINAALRDPIDFGDLPLTVTASIGIAVGHGTTHSADDLLRSADTAMYAVKEKGRDGWQFFSDSLQDQARQRLVITQGLRLAIANNELSPRFQPIVAAGSGRIVGAELLLRWHPPEGEVSPAAFIPIAEITGVIVPIGAWVFREACRAEADWRRRWGEAAPYVSVNVSARQLGEESLAQDFAAVLSETGADPARLLLEVTETSLMADVEANLRVLNRLADLGLRVAVDDFGTGYSSLAQLTRLPVNVLKIDRAFVNGIEQQRESRTVTRAVIGLGKALGLKLVAEGVETEAQLLELRSNGCDFIQGYFFHRPLEEAAFVAAVDREAGVAEEGGEADLFFLIYVSQATQPMDEAQLAALLKKAQVSNGGRGITGCLIYQDGYFMQMLEGRRDTVLELLVSIERDPRHRGLRIVMQGEESHRVFLEWSMGFRDMAELPGERDFAQWSRRTINFMELSEDARTCYGYITALAGSRQVKLP</sequence>
<dbReference type="PROSITE" id="PS50112">
    <property type="entry name" value="PAS"/>
    <property type="match status" value="1"/>
</dbReference>
<dbReference type="InterPro" id="IPR000700">
    <property type="entry name" value="PAS-assoc_C"/>
</dbReference>
<dbReference type="PROSITE" id="PS50887">
    <property type="entry name" value="GGDEF"/>
    <property type="match status" value="1"/>
</dbReference>
<accession>A0A8D4VMR4</accession>
<gene>
    <name evidence="8" type="ORF">MoryE10_06950</name>
</gene>
<dbReference type="InterPro" id="IPR013767">
    <property type="entry name" value="PAS_fold"/>
</dbReference>
<dbReference type="NCBIfam" id="TIGR00254">
    <property type="entry name" value="GGDEF"/>
    <property type="match status" value="1"/>
</dbReference>
<name>A0A8D4VMR4_9GAMM</name>
<dbReference type="PROSITE" id="PS50883">
    <property type="entry name" value="EAL"/>
    <property type="match status" value="1"/>
</dbReference>
<dbReference type="InterPro" id="IPR028081">
    <property type="entry name" value="Leu-bd"/>
</dbReference>
<feature type="domain" description="BLUF" evidence="7">
    <location>
        <begin position="978"/>
        <end position="1069"/>
    </location>
</feature>
<feature type="domain" description="GGDEF" evidence="6">
    <location>
        <begin position="571"/>
        <end position="704"/>
    </location>
</feature>
<evidence type="ECO:0000259" key="4">
    <source>
        <dbReference type="PROSITE" id="PS50113"/>
    </source>
</evidence>
<dbReference type="RefSeq" id="WP_246598943.1">
    <property type="nucleotide sequence ID" value="NZ_AP019782.1"/>
</dbReference>
<dbReference type="GO" id="GO:0003824">
    <property type="term" value="F:catalytic activity"/>
    <property type="evidence" value="ECO:0007669"/>
    <property type="project" value="UniProtKB-ARBA"/>
</dbReference>
<dbReference type="InterPro" id="IPR052155">
    <property type="entry name" value="Biofilm_reg_signaling"/>
</dbReference>
<dbReference type="PANTHER" id="PTHR44757">
    <property type="entry name" value="DIGUANYLATE CYCLASE DGCP"/>
    <property type="match status" value="1"/>
</dbReference>
<dbReference type="InterPro" id="IPR000160">
    <property type="entry name" value="GGDEF_dom"/>
</dbReference>
<dbReference type="SMART" id="SM00267">
    <property type="entry name" value="GGDEF"/>
    <property type="match status" value="1"/>
</dbReference>
<organism evidence="8 9">
    <name type="scientific">Methylogaea oryzae</name>
    <dbReference type="NCBI Taxonomy" id="1295382"/>
    <lineage>
        <taxon>Bacteria</taxon>
        <taxon>Pseudomonadati</taxon>
        <taxon>Pseudomonadota</taxon>
        <taxon>Gammaproteobacteria</taxon>
        <taxon>Methylococcales</taxon>
        <taxon>Methylococcaceae</taxon>
        <taxon>Methylogaea</taxon>
    </lineage>
</organism>
<dbReference type="InterPro" id="IPR001633">
    <property type="entry name" value="EAL_dom"/>
</dbReference>
<evidence type="ECO:0000259" key="3">
    <source>
        <dbReference type="PROSITE" id="PS50112"/>
    </source>
</evidence>
<dbReference type="Proteomes" id="UP000824988">
    <property type="component" value="Chromosome"/>
</dbReference>
<dbReference type="EMBL" id="AP019782">
    <property type="protein sequence ID" value="BBL70089.1"/>
    <property type="molecule type" value="Genomic_DNA"/>
</dbReference>
<evidence type="ECO:0000313" key="8">
    <source>
        <dbReference type="EMBL" id="BBL70089.1"/>
    </source>
</evidence>
<keyword evidence="9" id="KW-1185">Reference proteome</keyword>
<dbReference type="Pfam" id="PF04940">
    <property type="entry name" value="BLUF"/>
    <property type="match status" value="1"/>
</dbReference>
<dbReference type="KEGG" id="moz:MoryE10_06950"/>
<dbReference type="FunFam" id="3.30.70.270:FF:000001">
    <property type="entry name" value="Diguanylate cyclase domain protein"/>
    <property type="match status" value="1"/>
</dbReference>
<evidence type="ECO:0000256" key="2">
    <source>
        <dbReference type="ARBA" id="ARBA00022729"/>
    </source>
</evidence>
<proteinExistence type="predicted"/>
<dbReference type="Pfam" id="PF13458">
    <property type="entry name" value="Peripla_BP_6"/>
    <property type="match status" value="1"/>
</dbReference>
<dbReference type="SMART" id="SM00052">
    <property type="entry name" value="EAL"/>
    <property type="match status" value="1"/>
</dbReference>
<dbReference type="Pfam" id="PF00563">
    <property type="entry name" value="EAL"/>
    <property type="match status" value="1"/>
</dbReference>